<comment type="subcellular location">
    <subcellularLocation>
        <location evidence="1">Cytoplasm</location>
    </subcellularLocation>
</comment>
<protein>
    <recommendedName>
        <fullName evidence="1">Glycine cleavage system transcriptional repressor</fullName>
    </recommendedName>
</protein>
<dbReference type="SUPFAM" id="SSF55021">
    <property type="entry name" value="ACT-like"/>
    <property type="match status" value="2"/>
</dbReference>
<evidence type="ECO:0000313" key="2">
    <source>
        <dbReference type="EMBL" id="GAC18320.1"/>
    </source>
</evidence>
<dbReference type="eggNOG" id="COG2716">
    <property type="taxonomic scope" value="Bacteria"/>
</dbReference>
<proteinExistence type="predicted"/>
<keyword evidence="1" id="KW-0678">Repressor</keyword>
<accession>K6Z4J1</accession>
<dbReference type="AlphaFoldDB" id="K6Z4J1"/>
<gene>
    <name evidence="2" type="primary">gcvR</name>
    <name evidence="2" type="ORF">GARC_1344</name>
</gene>
<dbReference type="PANTHER" id="PTHR34875:SF5">
    <property type="entry name" value="GLYCINE CLEAVAGE SYSTEM TRANSCRIPTIONAL REPRESSOR"/>
    <property type="match status" value="1"/>
</dbReference>
<organism evidence="2 3">
    <name type="scientific">Paraglaciecola arctica BSs20135</name>
    <dbReference type="NCBI Taxonomy" id="493475"/>
    <lineage>
        <taxon>Bacteria</taxon>
        <taxon>Pseudomonadati</taxon>
        <taxon>Pseudomonadota</taxon>
        <taxon>Gammaproteobacteria</taxon>
        <taxon>Alteromonadales</taxon>
        <taxon>Alteromonadaceae</taxon>
        <taxon>Paraglaciecola</taxon>
    </lineage>
</organism>
<dbReference type="RefSeq" id="WP_007618032.1">
    <property type="nucleotide sequence ID" value="NZ_BAEO01000015.1"/>
</dbReference>
<dbReference type="EMBL" id="BAEO01000015">
    <property type="protein sequence ID" value="GAC18320.1"/>
    <property type="molecule type" value="Genomic_DNA"/>
</dbReference>
<evidence type="ECO:0000313" key="3">
    <source>
        <dbReference type="Proteomes" id="UP000006327"/>
    </source>
</evidence>
<keyword evidence="1" id="KW-0804">Transcription</keyword>
<dbReference type="STRING" id="493475.GARC_1344"/>
<dbReference type="OrthoDB" id="5814713at2"/>
<dbReference type="InterPro" id="IPR045865">
    <property type="entry name" value="ACT-like_dom_sf"/>
</dbReference>
<comment type="caution">
    <text evidence="2">The sequence shown here is derived from an EMBL/GenBank/DDBJ whole genome shotgun (WGS) entry which is preliminary data.</text>
</comment>
<keyword evidence="1" id="KW-0963">Cytoplasm</keyword>
<keyword evidence="3" id="KW-1185">Reference proteome</keyword>
<dbReference type="PANTHER" id="PTHR34875">
    <property type="entry name" value="UPF0237 PROTEIN MJ1558"/>
    <property type="match status" value="1"/>
</dbReference>
<evidence type="ECO:0000256" key="1">
    <source>
        <dbReference type="PIRNR" id="PIRNR028103"/>
    </source>
</evidence>
<dbReference type="GO" id="GO:0006355">
    <property type="term" value="P:regulation of DNA-templated transcription"/>
    <property type="evidence" value="ECO:0007669"/>
    <property type="project" value="UniProtKB-UniRule"/>
</dbReference>
<sequence length="192" mass="21603">MYVIANLKATNWLKMQQQLIITILGSDQFGVLSTLADTVSGVGCNILDSRQAIYGEDFSLTMIIEGSQSAITQAECLLPHTCQKHNLLSMMKRTKKHCKQNLEHLADVIIHGESTPGLIDQVTDFFKQHHISVSAFRLKFLDKEENDSANDKHMKCKMVISIPHELEVEKIEQALQNLLQPLNLQGSIKPNH</sequence>
<dbReference type="Gene3D" id="3.30.70.260">
    <property type="match status" value="2"/>
</dbReference>
<name>K6Z4J1_9ALTE</name>
<dbReference type="Pfam" id="PF13740">
    <property type="entry name" value="ACT_6"/>
    <property type="match status" value="1"/>
</dbReference>
<dbReference type="PIRSF" id="PIRSF028103">
    <property type="entry name" value="GcvR"/>
    <property type="match status" value="1"/>
</dbReference>
<dbReference type="InterPro" id="IPR016867">
    <property type="entry name" value="GcvR"/>
</dbReference>
<dbReference type="InterPro" id="IPR050990">
    <property type="entry name" value="UPF0237/GcvR_regulator"/>
</dbReference>
<reference evidence="2 3" key="1">
    <citation type="journal article" date="2017" name="Antonie Van Leeuwenhoek">
        <title>Rhizobium rhizosphaerae sp. nov., a novel species isolated from rice rhizosphere.</title>
        <authorList>
            <person name="Zhao J.J."/>
            <person name="Zhang J."/>
            <person name="Zhang R.J."/>
            <person name="Zhang C.W."/>
            <person name="Yin H.Q."/>
            <person name="Zhang X.X."/>
        </authorList>
    </citation>
    <scope>NUCLEOTIDE SEQUENCE [LARGE SCALE GENOMIC DNA]</scope>
    <source>
        <strain evidence="2 3">BSs20135</strain>
    </source>
</reference>
<dbReference type="GO" id="GO:0005737">
    <property type="term" value="C:cytoplasm"/>
    <property type="evidence" value="ECO:0007669"/>
    <property type="project" value="UniProtKB-SubCell"/>
</dbReference>
<dbReference type="Proteomes" id="UP000006327">
    <property type="component" value="Unassembled WGS sequence"/>
</dbReference>